<proteinExistence type="predicted"/>
<organism evidence="1 2">
    <name type="scientific">Blyttiomyces helicus</name>
    <dbReference type="NCBI Taxonomy" id="388810"/>
    <lineage>
        <taxon>Eukaryota</taxon>
        <taxon>Fungi</taxon>
        <taxon>Fungi incertae sedis</taxon>
        <taxon>Chytridiomycota</taxon>
        <taxon>Chytridiomycota incertae sedis</taxon>
        <taxon>Chytridiomycetes</taxon>
        <taxon>Chytridiomycetes incertae sedis</taxon>
        <taxon>Blyttiomyces</taxon>
    </lineage>
</organism>
<dbReference type="AlphaFoldDB" id="A0A4P9W1M3"/>
<name>A0A4P9W1M3_9FUNG</name>
<accession>A0A4P9W1M3</accession>
<dbReference type="EMBL" id="KZ998486">
    <property type="protein sequence ID" value="RKO86089.1"/>
    <property type="molecule type" value="Genomic_DNA"/>
</dbReference>
<sequence length="259" mass="28259">MVGVHKATVLIKSDVTRFKDLAPDGVPCLVSLTILRVAEEGASDHARVEVFVASGFFNVEEHNGAEHVEVVRSGREAVMALGGGDRNAGARRPVVDRNGRLIESLTPKFIKHATLCHQWANPFDDRAIEGLCHPVLCGGMRRGRQVDDAELGEEFQGGLGHQLAVVRPNVCHRKSSARRRNPCPPERTPQSISFQRGSAERWAAEVDRDVAALARLGGIRGDREGQTGVAAQLARFARRGACTSVVVMPLRRAMLLWPK</sequence>
<evidence type="ECO:0000313" key="2">
    <source>
        <dbReference type="Proteomes" id="UP000269721"/>
    </source>
</evidence>
<reference evidence="2" key="1">
    <citation type="journal article" date="2018" name="Nat. Microbiol.">
        <title>Leveraging single-cell genomics to expand the fungal tree of life.</title>
        <authorList>
            <person name="Ahrendt S.R."/>
            <person name="Quandt C.A."/>
            <person name="Ciobanu D."/>
            <person name="Clum A."/>
            <person name="Salamov A."/>
            <person name="Andreopoulos B."/>
            <person name="Cheng J.F."/>
            <person name="Woyke T."/>
            <person name="Pelin A."/>
            <person name="Henrissat B."/>
            <person name="Reynolds N.K."/>
            <person name="Benny G.L."/>
            <person name="Smith M.E."/>
            <person name="James T.Y."/>
            <person name="Grigoriev I.V."/>
        </authorList>
    </citation>
    <scope>NUCLEOTIDE SEQUENCE [LARGE SCALE GENOMIC DNA]</scope>
</reference>
<keyword evidence="2" id="KW-1185">Reference proteome</keyword>
<evidence type="ECO:0000313" key="1">
    <source>
        <dbReference type="EMBL" id="RKO86089.1"/>
    </source>
</evidence>
<gene>
    <name evidence="1" type="ORF">BDK51DRAFT_40874</name>
</gene>
<dbReference type="Proteomes" id="UP000269721">
    <property type="component" value="Unassembled WGS sequence"/>
</dbReference>
<protein>
    <submittedName>
        <fullName evidence="1">Uncharacterized protein</fullName>
    </submittedName>
</protein>